<feature type="transmembrane region" description="Helical" evidence="1">
    <location>
        <begin position="59"/>
        <end position="86"/>
    </location>
</feature>
<dbReference type="PANTHER" id="PTHR28026">
    <property type="entry name" value="DUF962 DOMAIN PROTEIN (AFU_ORTHOLOGUE AFUA_8G05310)"/>
    <property type="match status" value="1"/>
</dbReference>
<evidence type="ECO:0000313" key="2">
    <source>
        <dbReference type="EMBL" id="GAN00740.1"/>
    </source>
</evidence>
<dbReference type="GO" id="GO:0016020">
    <property type="term" value="C:membrane"/>
    <property type="evidence" value="ECO:0007669"/>
    <property type="project" value="GOC"/>
</dbReference>
<accession>A0A0C9LPE1</accession>
<sequence length="224" mass="25196">MVADIFSLKKQLVVYGSHHNNKVNVAIHMIFVPTIFWTGPLVKVDGTVFAFLKPFGPNLAFFTVVFYLTYYAILDPIAASIASPILIAMSYTSTKFLATNPKANKIALAIHIISWIFQFLGHGLAEKRSPKLLDNLVQALVSAPYFVFFEVLFFLGYRPKLYKEVMIEINKDVADFKAIPCSFEIGEYADHYNLRFSKVEALLILASIAIDLEQSAYNNPSVNE</sequence>
<dbReference type="PANTHER" id="PTHR28026:SF9">
    <property type="entry name" value="2-HYDROXY-PALMITIC ACID DIOXYGENASE MPO1"/>
    <property type="match status" value="1"/>
</dbReference>
<keyword evidence="3" id="KW-1185">Reference proteome</keyword>
<gene>
    <name evidence="2" type="ORF">MAM1_0002d00162</name>
</gene>
<keyword evidence="1" id="KW-1133">Transmembrane helix</keyword>
<dbReference type="InterPro" id="IPR009305">
    <property type="entry name" value="Mpo1-like"/>
</dbReference>
<evidence type="ECO:0000313" key="3">
    <source>
        <dbReference type="Proteomes" id="UP000053815"/>
    </source>
</evidence>
<dbReference type="OrthoDB" id="2124888at2759"/>
<feature type="transmembrane region" description="Helical" evidence="1">
    <location>
        <begin position="21"/>
        <end position="39"/>
    </location>
</feature>
<feature type="transmembrane region" description="Helical" evidence="1">
    <location>
        <begin position="137"/>
        <end position="157"/>
    </location>
</feature>
<proteinExistence type="predicted"/>
<protein>
    <submittedName>
        <fullName evidence="2">Endoplasmic reticulum protein</fullName>
    </submittedName>
</protein>
<dbReference type="GO" id="GO:0005783">
    <property type="term" value="C:endoplasmic reticulum"/>
    <property type="evidence" value="ECO:0007669"/>
    <property type="project" value="TreeGrafter"/>
</dbReference>
<organism evidence="2">
    <name type="scientific">Mucor ambiguus</name>
    <dbReference type="NCBI Taxonomy" id="91626"/>
    <lineage>
        <taxon>Eukaryota</taxon>
        <taxon>Fungi</taxon>
        <taxon>Fungi incertae sedis</taxon>
        <taxon>Mucoromycota</taxon>
        <taxon>Mucoromycotina</taxon>
        <taxon>Mucoromycetes</taxon>
        <taxon>Mucorales</taxon>
        <taxon>Mucorineae</taxon>
        <taxon>Mucoraceae</taxon>
        <taxon>Mucor</taxon>
    </lineage>
</organism>
<feature type="transmembrane region" description="Helical" evidence="1">
    <location>
        <begin position="106"/>
        <end position="125"/>
    </location>
</feature>
<dbReference type="Proteomes" id="UP000053815">
    <property type="component" value="Unassembled WGS sequence"/>
</dbReference>
<dbReference type="EMBL" id="DF836291">
    <property type="protein sequence ID" value="GAN00740.1"/>
    <property type="molecule type" value="Genomic_DNA"/>
</dbReference>
<keyword evidence="1" id="KW-0812">Transmembrane</keyword>
<dbReference type="Pfam" id="PF06127">
    <property type="entry name" value="Mpo1-like"/>
    <property type="match status" value="1"/>
</dbReference>
<dbReference type="AlphaFoldDB" id="A0A0C9LPE1"/>
<keyword evidence="1" id="KW-0472">Membrane</keyword>
<evidence type="ECO:0000256" key="1">
    <source>
        <dbReference type="SAM" id="Phobius"/>
    </source>
</evidence>
<reference evidence="2" key="1">
    <citation type="submission" date="2014-09" db="EMBL/GenBank/DDBJ databases">
        <title>Draft genome sequence of an oleaginous Mucoromycotina fungus Mucor ambiguus NBRC6742.</title>
        <authorList>
            <person name="Takeda I."/>
            <person name="Yamane N."/>
            <person name="Morita T."/>
            <person name="Tamano K."/>
            <person name="Machida M."/>
            <person name="Baker S."/>
            <person name="Koike H."/>
        </authorList>
    </citation>
    <scope>NUCLEOTIDE SEQUENCE</scope>
    <source>
        <strain evidence="2">NBRC 6742</strain>
    </source>
</reference>
<dbReference type="GO" id="GO:0046521">
    <property type="term" value="P:sphingoid catabolic process"/>
    <property type="evidence" value="ECO:0007669"/>
    <property type="project" value="TreeGrafter"/>
</dbReference>
<name>A0A0C9LPE1_9FUNG</name>